<evidence type="ECO:0000259" key="7">
    <source>
        <dbReference type="PROSITE" id="PS50850"/>
    </source>
</evidence>
<feature type="transmembrane region" description="Helical" evidence="6">
    <location>
        <begin position="37"/>
        <end position="58"/>
    </location>
</feature>
<dbReference type="InterPro" id="IPR052524">
    <property type="entry name" value="MFS_Cyanate_Porter"/>
</dbReference>
<dbReference type="Gene3D" id="1.20.1250.20">
    <property type="entry name" value="MFS general substrate transporter like domains"/>
    <property type="match status" value="1"/>
</dbReference>
<accession>A0A1I0WMB4</accession>
<dbReference type="RefSeq" id="WP_091669912.1">
    <property type="nucleotide sequence ID" value="NZ_FOKG01000002.1"/>
</dbReference>
<feature type="transmembrane region" description="Helical" evidence="6">
    <location>
        <begin position="369"/>
        <end position="389"/>
    </location>
</feature>
<dbReference type="Proteomes" id="UP000243799">
    <property type="component" value="Unassembled WGS sequence"/>
</dbReference>
<evidence type="ECO:0000256" key="6">
    <source>
        <dbReference type="SAM" id="Phobius"/>
    </source>
</evidence>
<organism evidence="8 9">
    <name type="scientific">Amycolatopsis marina</name>
    <dbReference type="NCBI Taxonomy" id="490629"/>
    <lineage>
        <taxon>Bacteria</taxon>
        <taxon>Bacillati</taxon>
        <taxon>Actinomycetota</taxon>
        <taxon>Actinomycetes</taxon>
        <taxon>Pseudonocardiales</taxon>
        <taxon>Pseudonocardiaceae</taxon>
        <taxon>Amycolatopsis</taxon>
    </lineage>
</organism>
<dbReference type="InterPro" id="IPR020846">
    <property type="entry name" value="MFS_dom"/>
</dbReference>
<feature type="transmembrane region" description="Helical" evidence="6">
    <location>
        <begin position="308"/>
        <end position="327"/>
    </location>
</feature>
<feature type="transmembrane region" description="Helical" evidence="6">
    <location>
        <begin position="333"/>
        <end position="357"/>
    </location>
</feature>
<evidence type="ECO:0000313" key="9">
    <source>
        <dbReference type="Proteomes" id="UP000243799"/>
    </source>
</evidence>
<comment type="subcellular location">
    <subcellularLocation>
        <location evidence="1">Cell membrane</location>
        <topology evidence="1">Multi-pass membrane protein</topology>
    </subcellularLocation>
</comment>
<dbReference type="PANTHER" id="PTHR23523:SF2">
    <property type="entry name" value="2-NITROIMIDAZOLE TRANSPORTER"/>
    <property type="match status" value="1"/>
</dbReference>
<gene>
    <name evidence="8" type="ORF">SAMN05216266_10234</name>
</gene>
<dbReference type="EMBL" id="FOKG01000002">
    <property type="protein sequence ID" value="SFA89133.1"/>
    <property type="molecule type" value="Genomic_DNA"/>
</dbReference>
<dbReference type="SUPFAM" id="SSF103473">
    <property type="entry name" value="MFS general substrate transporter"/>
    <property type="match status" value="1"/>
</dbReference>
<dbReference type="GO" id="GO:0005886">
    <property type="term" value="C:plasma membrane"/>
    <property type="evidence" value="ECO:0007669"/>
    <property type="project" value="UniProtKB-SubCell"/>
</dbReference>
<dbReference type="AlphaFoldDB" id="A0A1I0WMB4"/>
<dbReference type="Pfam" id="PF07690">
    <property type="entry name" value="MFS_1"/>
    <property type="match status" value="1"/>
</dbReference>
<sequence>MSCHTGRVPVDSSTSRQQDLPVHDSTAGLTGDRQARVVGGVLLGAAVVLVALNLRPAITSVGPLLGEARTDLGASATWAGVLTTLPGLSFAAAGLAAPWLARRVGMAAAIGLALVVLACGLVLRVLDGPLVVLGGTLVATAGIAFANVLIPVVVKSSFPARIGLMTGVYTASLQAGGALGSAATPPLDSAFGGWRPALAGWAALALIALVVWAVATRGGAVRSAGAPRAGDGPRRSLLRSPLAWTVTLFFGLQAFLAYVVMGWLPEVLMDAGVSKGNAGLLLGLLSLIAVPISLTVPALAARQGSQSGWIVGLGVFGLAGLFGLLLAPGAAPLLWTLLLGLGMSVFSLALTTIALRARNSAETAQLSGMAQGFGYLLAALGPFLFGLLHDLTGGWTLPFVMLIVALSIQLVAGWIAGRPRYV</sequence>
<feature type="region of interest" description="Disordered" evidence="5">
    <location>
        <begin position="1"/>
        <end position="27"/>
    </location>
</feature>
<evidence type="ECO:0000256" key="2">
    <source>
        <dbReference type="ARBA" id="ARBA00022692"/>
    </source>
</evidence>
<dbReference type="OrthoDB" id="5317164at2"/>
<dbReference type="InterPro" id="IPR011701">
    <property type="entry name" value="MFS"/>
</dbReference>
<keyword evidence="4 6" id="KW-0472">Membrane</keyword>
<protein>
    <submittedName>
        <fullName evidence="8">MFS transporter, CP family, cyanate transporter</fullName>
    </submittedName>
</protein>
<dbReference type="STRING" id="490629.SAMN05216266_10234"/>
<feature type="transmembrane region" description="Helical" evidence="6">
    <location>
        <begin position="198"/>
        <end position="220"/>
    </location>
</feature>
<feature type="domain" description="Major facilitator superfamily (MFS) profile" evidence="7">
    <location>
        <begin position="242"/>
        <end position="422"/>
    </location>
</feature>
<dbReference type="GO" id="GO:0022857">
    <property type="term" value="F:transmembrane transporter activity"/>
    <property type="evidence" value="ECO:0007669"/>
    <property type="project" value="InterPro"/>
</dbReference>
<feature type="transmembrane region" description="Helical" evidence="6">
    <location>
        <begin position="395"/>
        <end position="416"/>
    </location>
</feature>
<reference evidence="9" key="1">
    <citation type="submission" date="2016-10" db="EMBL/GenBank/DDBJ databases">
        <authorList>
            <person name="Varghese N."/>
            <person name="Submissions S."/>
        </authorList>
    </citation>
    <scope>NUCLEOTIDE SEQUENCE [LARGE SCALE GENOMIC DNA]</scope>
    <source>
        <strain evidence="9">CGMCC 4.3568</strain>
    </source>
</reference>
<feature type="transmembrane region" description="Helical" evidence="6">
    <location>
        <begin position="241"/>
        <end position="260"/>
    </location>
</feature>
<feature type="transmembrane region" description="Helical" evidence="6">
    <location>
        <begin position="104"/>
        <end position="123"/>
    </location>
</feature>
<name>A0A1I0WMB4_9PSEU</name>
<dbReference type="CDD" id="cd17339">
    <property type="entry name" value="MFS_NIMT_CynX_like"/>
    <property type="match status" value="1"/>
</dbReference>
<evidence type="ECO:0000256" key="1">
    <source>
        <dbReference type="ARBA" id="ARBA00004651"/>
    </source>
</evidence>
<keyword evidence="9" id="KW-1185">Reference proteome</keyword>
<evidence type="ECO:0000256" key="5">
    <source>
        <dbReference type="SAM" id="MobiDB-lite"/>
    </source>
</evidence>
<dbReference type="InterPro" id="IPR036259">
    <property type="entry name" value="MFS_trans_sf"/>
</dbReference>
<evidence type="ECO:0000313" key="8">
    <source>
        <dbReference type="EMBL" id="SFA89133.1"/>
    </source>
</evidence>
<feature type="transmembrane region" description="Helical" evidence="6">
    <location>
        <begin position="280"/>
        <end position="301"/>
    </location>
</feature>
<feature type="transmembrane region" description="Helical" evidence="6">
    <location>
        <begin position="78"/>
        <end position="97"/>
    </location>
</feature>
<evidence type="ECO:0000256" key="3">
    <source>
        <dbReference type="ARBA" id="ARBA00022989"/>
    </source>
</evidence>
<dbReference type="PROSITE" id="PS50850">
    <property type="entry name" value="MFS"/>
    <property type="match status" value="1"/>
</dbReference>
<feature type="transmembrane region" description="Helical" evidence="6">
    <location>
        <begin position="162"/>
        <end position="183"/>
    </location>
</feature>
<evidence type="ECO:0000256" key="4">
    <source>
        <dbReference type="ARBA" id="ARBA00023136"/>
    </source>
</evidence>
<keyword evidence="2 6" id="KW-0812">Transmembrane</keyword>
<keyword evidence="3 6" id="KW-1133">Transmembrane helix</keyword>
<dbReference type="PANTHER" id="PTHR23523">
    <property type="match status" value="1"/>
</dbReference>
<proteinExistence type="predicted"/>
<feature type="transmembrane region" description="Helical" evidence="6">
    <location>
        <begin position="129"/>
        <end position="150"/>
    </location>
</feature>